<keyword evidence="3" id="KW-1185">Reference proteome</keyword>
<sequence>MPIICMRRAYSRKTQWSISILSGFTRRGFSVGVSGGSSNSNEKNEVMPSITTKNEECDIAAIVGGGMVGLALACGLSNMQLAKQLSVAIIDSNPAVKSRANFKKSEVPDPRVSTVTPATISFLKGAKMDEPLEVLWLEKLRVMKILELTLKGWCMGYVEQQRHAYFNQMQVWDYTGLGYTRYNARDVDKDYLGCVVENKVLCNSLLSSLQTFMVPPTRPLLMAIRRKDWNEVLLENLLTKESSNLTATSLERKIKGLRGGNVKRRNGKVWGREKLDTELETTGATSGNSKGKMHPGSFVKLGLSDGTSLFAKLVVGADGSRSHVRQIAGLKTTGWSYPQHAVISTIEHSSVENHCAWQRFLPSGPIAFLPIGGCAYGDAAHAVHPLAGQGVNLGFGDAAALSKVIDEGLD</sequence>
<dbReference type="PROSITE" id="PS01304">
    <property type="entry name" value="UBIH"/>
    <property type="match status" value="1"/>
</dbReference>
<dbReference type="OrthoDB" id="756206at2759"/>
<dbReference type="Proteomes" id="UP000636800">
    <property type="component" value="Chromosome 10"/>
</dbReference>
<accession>A0A835ULI7</accession>
<evidence type="ECO:0000313" key="3">
    <source>
        <dbReference type="Proteomes" id="UP000636800"/>
    </source>
</evidence>
<dbReference type="AlphaFoldDB" id="A0A835ULI7"/>
<dbReference type="PANTHER" id="PTHR43876:SF7">
    <property type="entry name" value="UBIQUINONE BIOSYNTHESIS MONOOXYGENASE COQ6, MITOCHONDRIAL"/>
    <property type="match status" value="1"/>
</dbReference>
<reference evidence="2 3" key="1">
    <citation type="journal article" date="2020" name="Nat. Food">
        <title>A phased Vanilla planifolia genome enables genetic improvement of flavour and production.</title>
        <authorList>
            <person name="Hasing T."/>
            <person name="Tang H."/>
            <person name="Brym M."/>
            <person name="Khazi F."/>
            <person name="Huang T."/>
            <person name="Chambers A.H."/>
        </authorList>
    </citation>
    <scope>NUCLEOTIDE SEQUENCE [LARGE SCALE GENOMIC DNA]</scope>
    <source>
        <tissue evidence="2">Leaf</tissue>
    </source>
</reference>
<organism evidence="2 3">
    <name type="scientific">Vanilla planifolia</name>
    <name type="common">Vanilla</name>
    <dbReference type="NCBI Taxonomy" id="51239"/>
    <lineage>
        <taxon>Eukaryota</taxon>
        <taxon>Viridiplantae</taxon>
        <taxon>Streptophyta</taxon>
        <taxon>Embryophyta</taxon>
        <taxon>Tracheophyta</taxon>
        <taxon>Spermatophyta</taxon>
        <taxon>Magnoliopsida</taxon>
        <taxon>Liliopsida</taxon>
        <taxon>Asparagales</taxon>
        <taxon>Orchidaceae</taxon>
        <taxon>Vanilloideae</taxon>
        <taxon>Vanilleae</taxon>
        <taxon>Vanilla</taxon>
    </lineage>
</organism>
<gene>
    <name evidence="2" type="ORF">HPP92_019865</name>
</gene>
<evidence type="ECO:0000313" key="2">
    <source>
        <dbReference type="EMBL" id="KAG0463796.1"/>
    </source>
</evidence>
<dbReference type="InterPro" id="IPR051205">
    <property type="entry name" value="UbiH/COQ6_monooxygenase"/>
</dbReference>
<dbReference type="GO" id="GO:0071949">
    <property type="term" value="F:FAD binding"/>
    <property type="evidence" value="ECO:0007669"/>
    <property type="project" value="InterPro"/>
</dbReference>
<dbReference type="InterPro" id="IPR002938">
    <property type="entry name" value="FAD-bd"/>
</dbReference>
<dbReference type="GO" id="GO:0005739">
    <property type="term" value="C:mitochondrion"/>
    <property type="evidence" value="ECO:0007669"/>
    <property type="project" value="TreeGrafter"/>
</dbReference>
<dbReference type="PANTHER" id="PTHR43876">
    <property type="entry name" value="UBIQUINONE BIOSYNTHESIS MONOOXYGENASE COQ6, MITOCHONDRIAL"/>
    <property type="match status" value="1"/>
</dbReference>
<dbReference type="SUPFAM" id="SSF51905">
    <property type="entry name" value="FAD/NAD(P)-binding domain"/>
    <property type="match status" value="1"/>
</dbReference>
<name>A0A835ULI7_VANPL</name>
<dbReference type="Gene3D" id="3.50.50.60">
    <property type="entry name" value="FAD/NAD(P)-binding domain"/>
    <property type="match status" value="2"/>
</dbReference>
<protein>
    <recommendedName>
        <fullName evidence="1">FAD-binding domain-containing protein</fullName>
    </recommendedName>
</protein>
<proteinExistence type="predicted"/>
<dbReference type="PRINTS" id="PR00420">
    <property type="entry name" value="RNGMNOXGNASE"/>
</dbReference>
<dbReference type="EMBL" id="JADCNL010000010">
    <property type="protein sequence ID" value="KAG0463796.1"/>
    <property type="molecule type" value="Genomic_DNA"/>
</dbReference>
<dbReference type="Pfam" id="PF01494">
    <property type="entry name" value="FAD_binding_3"/>
    <property type="match status" value="1"/>
</dbReference>
<comment type="caution">
    <text evidence="2">The sequence shown here is derived from an EMBL/GenBank/DDBJ whole genome shotgun (WGS) entry which is preliminary data.</text>
</comment>
<dbReference type="GO" id="GO:0016123">
    <property type="term" value="P:xanthophyll biosynthetic process"/>
    <property type="evidence" value="ECO:0007669"/>
    <property type="project" value="TreeGrafter"/>
</dbReference>
<dbReference type="InterPro" id="IPR036188">
    <property type="entry name" value="FAD/NAD-bd_sf"/>
</dbReference>
<dbReference type="InterPro" id="IPR018168">
    <property type="entry name" value="Ubi_Hdrlase_CS"/>
</dbReference>
<dbReference type="GO" id="GO:0016120">
    <property type="term" value="P:carotene biosynthetic process"/>
    <property type="evidence" value="ECO:0007669"/>
    <property type="project" value="TreeGrafter"/>
</dbReference>
<feature type="domain" description="FAD-binding" evidence="1">
    <location>
        <begin position="377"/>
        <end position="404"/>
    </location>
</feature>
<evidence type="ECO:0000259" key="1">
    <source>
        <dbReference type="Pfam" id="PF01494"/>
    </source>
</evidence>